<evidence type="ECO:0000256" key="1">
    <source>
        <dbReference type="ARBA" id="ARBA00022723"/>
    </source>
</evidence>
<keyword evidence="2" id="KW-0547">Nucleotide-binding</keyword>
<dbReference type="SUPFAM" id="SSF52540">
    <property type="entry name" value="P-loop containing nucleoside triphosphate hydrolases"/>
    <property type="match status" value="1"/>
</dbReference>
<feature type="region of interest" description="Disordered" evidence="7">
    <location>
        <begin position="57"/>
        <end position="90"/>
    </location>
</feature>
<dbReference type="SMART" id="SM00176">
    <property type="entry name" value="RAN"/>
    <property type="match status" value="1"/>
</dbReference>
<gene>
    <name evidence="9" type="ORF">DR999_PMT16842</name>
</gene>
<keyword evidence="9" id="KW-0378">Hydrolase</keyword>
<dbReference type="OrthoDB" id="9989112at2759"/>
<dbReference type="CDD" id="cd00154">
    <property type="entry name" value="Rab"/>
    <property type="match status" value="1"/>
</dbReference>
<protein>
    <submittedName>
        <fullName evidence="9">Lysosomal acid lipase/cholesteryl ester hydrolase</fullName>
    </submittedName>
</protein>
<dbReference type="InterPro" id="IPR011992">
    <property type="entry name" value="EF-hand-dom_pair"/>
</dbReference>
<dbReference type="PANTHER" id="PTHR47977">
    <property type="entry name" value="RAS-RELATED PROTEIN RAB"/>
    <property type="match status" value="1"/>
</dbReference>
<dbReference type="SMART" id="SM00177">
    <property type="entry name" value="ARF"/>
    <property type="match status" value="1"/>
</dbReference>
<keyword evidence="6" id="KW-0175">Coiled coil</keyword>
<evidence type="ECO:0000256" key="7">
    <source>
        <dbReference type="SAM" id="MobiDB-lite"/>
    </source>
</evidence>
<feature type="coiled-coil region" evidence="6">
    <location>
        <begin position="240"/>
        <end position="428"/>
    </location>
</feature>
<sequence length="767" mass="87727">MREAGCSLELCVKKTLILAAESLSQGSVSSNVLEGLKLPQQVLDQSLGVNGMAASQNTSVTRPVTTDRIKGDCASPGPLGDTESSRTEQDPGQQLAMLGFFQICDVEGKGFITRRDMQRLCGELPLSLEELEKVFDTLDADGNGSLTPEEFTTGLSQFLFGQMASMNEMHESDNENVYQSKWEESYAKADDDEDEDRQFSDLMDRLGTNKILEEESNIRQLWSQLRKDEPHLLSNFEEFLVRVFSQLQEADNEKNELECALKKKIAAYDEEIQHLYEEMEQQIKNEKEQFLLKDTERFQSRSQALEHKLVSKEQELEQLVQKQKRLEGQCKELHNDKQETKVENTKLKLTNQELLQELERTSQELIVAQQQLQTLQEEASRLHEEKEMEVYRVTETLQREKSGLLKQLDFLRERNKHLRDERDMFLQKSKTNAPKANWKQRSGSIIGKYIEGKASLKSQSSEDDDVFNNLTRRRNSVGLNGYLSSESDHGTNGGMTQTKQLQRIISIEEDPLPQLLEMPVEKQYSKWTEENDNVSPEKEMDEKQIVTSLDHTPLSLREQPVGKETQSNEERIYSAPDRLFKIVFVGNSSVGKTSFLRRFCEGHFSPDTSATVGIDYSVKTVTVDNSQIALQLWDTAGQERYRSITKQFFRKADGVIVMYDITVKDTFTAVKQWLVSIEEATGENIPVLLLGNKTDNEKEREVPRGLGEHLAKNYNLIFYECSACSGLNTHESVLHLARILKEQEDKVKEKTAQLLQDSKKKSCCFRS</sequence>
<dbReference type="InterPro" id="IPR005225">
    <property type="entry name" value="Small_GTP-bd"/>
</dbReference>
<evidence type="ECO:0000259" key="8">
    <source>
        <dbReference type="PROSITE" id="PS50222"/>
    </source>
</evidence>
<evidence type="ECO:0000256" key="2">
    <source>
        <dbReference type="ARBA" id="ARBA00022741"/>
    </source>
</evidence>
<keyword evidence="10" id="KW-1185">Reference proteome</keyword>
<accession>A0A4D9DUS6</accession>
<name>A0A4D9DUS6_9SAUR</name>
<dbReference type="PROSITE" id="PS51419">
    <property type="entry name" value="RAB"/>
    <property type="match status" value="1"/>
</dbReference>
<dbReference type="PROSITE" id="PS51420">
    <property type="entry name" value="RHO"/>
    <property type="match status" value="1"/>
</dbReference>
<dbReference type="Pfam" id="PF13499">
    <property type="entry name" value="EF-hand_7"/>
    <property type="match status" value="1"/>
</dbReference>
<dbReference type="InterPro" id="IPR018247">
    <property type="entry name" value="EF_Hand_1_Ca_BS"/>
</dbReference>
<dbReference type="Proteomes" id="UP000297703">
    <property type="component" value="Unassembled WGS sequence"/>
</dbReference>
<dbReference type="SMART" id="SM00054">
    <property type="entry name" value="EFh"/>
    <property type="match status" value="2"/>
</dbReference>
<keyword evidence="4" id="KW-0342">GTP-binding</keyword>
<dbReference type="InterPro" id="IPR002048">
    <property type="entry name" value="EF_hand_dom"/>
</dbReference>
<dbReference type="PROSITE" id="PS00018">
    <property type="entry name" value="EF_HAND_1"/>
    <property type="match status" value="1"/>
</dbReference>
<dbReference type="PROSITE" id="PS50222">
    <property type="entry name" value="EF_HAND_2"/>
    <property type="match status" value="1"/>
</dbReference>
<dbReference type="GO" id="GO:0005525">
    <property type="term" value="F:GTP binding"/>
    <property type="evidence" value="ECO:0007669"/>
    <property type="project" value="UniProtKB-KW"/>
</dbReference>
<dbReference type="EMBL" id="QXTE01000245">
    <property type="protein sequence ID" value="TFK00987.1"/>
    <property type="molecule type" value="Genomic_DNA"/>
</dbReference>
<dbReference type="AlphaFoldDB" id="A0A4D9DUS6"/>
<dbReference type="GO" id="GO:0005509">
    <property type="term" value="F:calcium ion binding"/>
    <property type="evidence" value="ECO:0007669"/>
    <property type="project" value="InterPro"/>
</dbReference>
<dbReference type="SUPFAM" id="SSF47473">
    <property type="entry name" value="EF-hand"/>
    <property type="match status" value="1"/>
</dbReference>
<keyword evidence="5" id="KW-0449">Lipoprotein</keyword>
<dbReference type="PROSITE" id="PS51421">
    <property type="entry name" value="RAS"/>
    <property type="match status" value="1"/>
</dbReference>
<dbReference type="InterPro" id="IPR027417">
    <property type="entry name" value="P-loop_NTPase"/>
</dbReference>
<evidence type="ECO:0000256" key="6">
    <source>
        <dbReference type="SAM" id="Coils"/>
    </source>
</evidence>
<dbReference type="InterPro" id="IPR050227">
    <property type="entry name" value="Rab"/>
</dbReference>
<dbReference type="STRING" id="55544.A0A4D9DUS6"/>
<feature type="domain" description="EF-hand" evidence="8">
    <location>
        <begin position="126"/>
        <end position="161"/>
    </location>
</feature>
<dbReference type="PROSITE" id="PS51417">
    <property type="entry name" value="ARF"/>
    <property type="match status" value="1"/>
</dbReference>
<dbReference type="InterPro" id="IPR001806">
    <property type="entry name" value="Small_GTPase"/>
</dbReference>
<evidence type="ECO:0000256" key="5">
    <source>
        <dbReference type="ARBA" id="ARBA00023288"/>
    </source>
</evidence>
<dbReference type="FunFam" id="3.40.50.300:FF:001129">
    <property type="entry name" value="ras-related protein Rab-44 isoform X2"/>
    <property type="match status" value="1"/>
</dbReference>
<dbReference type="NCBIfam" id="TIGR00231">
    <property type="entry name" value="small_GTP"/>
    <property type="match status" value="1"/>
</dbReference>
<evidence type="ECO:0000313" key="9">
    <source>
        <dbReference type="EMBL" id="TFK00987.1"/>
    </source>
</evidence>
<evidence type="ECO:0000313" key="10">
    <source>
        <dbReference type="Proteomes" id="UP000297703"/>
    </source>
</evidence>
<keyword evidence="1" id="KW-0479">Metal-binding</keyword>
<dbReference type="SMART" id="SM00173">
    <property type="entry name" value="RAS"/>
    <property type="match status" value="1"/>
</dbReference>
<dbReference type="SMART" id="SM00175">
    <property type="entry name" value="RAB"/>
    <property type="match status" value="1"/>
</dbReference>
<evidence type="ECO:0000256" key="3">
    <source>
        <dbReference type="ARBA" id="ARBA00022837"/>
    </source>
</evidence>
<organism evidence="9 10">
    <name type="scientific">Platysternon megacephalum</name>
    <name type="common">big-headed turtle</name>
    <dbReference type="NCBI Taxonomy" id="55544"/>
    <lineage>
        <taxon>Eukaryota</taxon>
        <taxon>Metazoa</taxon>
        <taxon>Chordata</taxon>
        <taxon>Craniata</taxon>
        <taxon>Vertebrata</taxon>
        <taxon>Euteleostomi</taxon>
        <taxon>Archelosauria</taxon>
        <taxon>Testudinata</taxon>
        <taxon>Testudines</taxon>
        <taxon>Cryptodira</taxon>
        <taxon>Durocryptodira</taxon>
        <taxon>Testudinoidea</taxon>
        <taxon>Platysternidae</taxon>
        <taxon>Platysternon</taxon>
    </lineage>
</organism>
<dbReference type="GO" id="GO:0003924">
    <property type="term" value="F:GTPase activity"/>
    <property type="evidence" value="ECO:0007669"/>
    <property type="project" value="InterPro"/>
</dbReference>
<reference evidence="9 10" key="1">
    <citation type="submission" date="2019-04" db="EMBL/GenBank/DDBJ databases">
        <title>Draft genome of the big-headed turtle Platysternon megacephalum.</title>
        <authorList>
            <person name="Gong S."/>
        </authorList>
    </citation>
    <scope>NUCLEOTIDE SEQUENCE [LARGE SCALE GENOMIC DNA]</scope>
    <source>
        <strain evidence="9">DO16091913</strain>
        <tissue evidence="9">Muscle</tissue>
    </source>
</reference>
<dbReference type="Gene3D" id="3.40.50.300">
    <property type="entry name" value="P-loop containing nucleotide triphosphate hydrolases"/>
    <property type="match status" value="1"/>
</dbReference>
<dbReference type="Gene3D" id="1.10.238.10">
    <property type="entry name" value="EF-hand"/>
    <property type="match status" value="1"/>
</dbReference>
<dbReference type="SMART" id="SM00174">
    <property type="entry name" value="RHO"/>
    <property type="match status" value="1"/>
</dbReference>
<evidence type="ECO:0000256" key="4">
    <source>
        <dbReference type="ARBA" id="ARBA00023134"/>
    </source>
</evidence>
<dbReference type="Pfam" id="PF00071">
    <property type="entry name" value="Ras"/>
    <property type="match status" value="1"/>
</dbReference>
<proteinExistence type="predicted"/>
<reference evidence="9 10" key="2">
    <citation type="submission" date="2019-04" db="EMBL/GenBank/DDBJ databases">
        <title>The genome sequence of big-headed turtle.</title>
        <authorList>
            <person name="Gong S."/>
        </authorList>
    </citation>
    <scope>NUCLEOTIDE SEQUENCE [LARGE SCALE GENOMIC DNA]</scope>
    <source>
        <strain evidence="9">DO16091913</strain>
        <tissue evidence="9">Muscle</tissue>
    </source>
</reference>
<dbReference type="PRINTS" id="PR00449">
    <property type="entry name" value="RASTRNSFRMNG"/>
</dbReference>
<keyword evidence="3" id="KW-0106">Calcium</keyword>
<comment type="caution">
    <text evidence="9">The sequence shown here is derived from an EMBL/GenBank/DDBJ whole genome shotgun (WGS) entry which is preliminary data.</text>
</comment>